<evidence type="ECO:0000313" key="1">
    <source>
        <dbReference type="EMBL" id="MEJ8636623.1"/>
    </source>
</evidence>
<name>A0ACC6PYQ6_9ACTN</name>
<keyword evidence="2" id="KW-1185">Reference proteome</keyword>
<evidence type="ECO:0000313" key="2">
    <source>
        <dbReference type="Proteomes" id="UP001377168"/>
    </source>
</evidence>
<reference evidence="1" key="1">
    <citation type="submission" date="2024-03" db="EMBL/GenBank/DDBJ databases">
        <title>Novel Streptomyces species of biotechnological and ecological value are a feature of Machair soil.</title>
        <authorList>
            <person name="Prole J.R."/>
            <person name="Goodfellow M."/>
            <person name="Allenby N."/>
            <person name="Ward A.C."/>
        </authorList>
    </citation>
    <scope>NUCLEOTIDE SEQUENCE</scope>
    <source>
        <strain evidence="1">MS2.AVA.5</strain>
    </source>
</reference>
<dbReference type="Proteomes" id="UP001377168">
    <property type="component" value="Unassembled WGS sequence"/>
</dbReference>
<sequence length="372" mass="39021">MPSARDRPPPAQAVPWGVRVAAEAGWRLLVIAATLWVLVQAISAVRVLVLAFVASLLITALLQSTVARLHRHGVSQGLATAMTALLGFALLGLVGWFVVWQVMTNLAELSNRLQDGIDDAKRWLLNSPFHVTEAQIDDLTRMLRDGIGSSREQLADAGLQGVTVVLELLTGSLLALFSTLFLLYDGPRIWRWSLKFAPAPARPALAGAGPRAWDTLTAYVHGTLIVAFIDAVCIGLGIYILGVPLAVPLAVVVFAGAFIPLVGAVVSGLLAVVVAFVANGVFTALLVLIIVLGVQQLEGHILQPFILGRAVRVHPLAVIFSVTAGGLVAGIGGAVVAVPLVAVANTVAGYLLNRPADPPPGTAAPVRRADRL</sequence>
<accession>A0ACC6PYQ6</accession>
<gene>
    <name evidence="1" type="ORF">WKI67_24990</name>
</gene>
<dbReference type="EMBL" id="JBBKAJ010000022">
    <property type="protein sequence ID" value="MEJ8636623.1"/>
    <property type="molecule type" value="Genomic_DNA"/>
</dbReference>
<proteinExistence type="predicted"/>
<organism evidence="1 2">
    <name type="scientific">Streptomyces achmelvichensis</name>
    <dbReference type="NCBI Taxonomy" id="3134111"/>
    <lineage>
        <taxon>Bacteria</taxon>
        <taxon>Bacillati</taxon>
        <taxon>Actinomycetota</taxon>
        <taxon>Actinomycetes</taxon>
        <taxon>Kitasatosporales</taxon>
        <taxon>Streptomycetaceae</taxon>
        <taxon>Streptomyces</taxon>
    </lineage>
</organism>
<comment type="caution">
    <text evidence="1">The sequence shown here is derived from an EMBL/GenBank/DDBJ whole genome shotgun (WGS) entry which is preliminary data.</text>
</comment>
<protein>
    <submittedName>
        <fullName evidence="1">AI-2E family transporter</fullName>
    </submittedName>
</protein>